<comment type="similarity">
    <text evidence="9">Belongs to the FlhC family.</text>
</comment>
<evidence type="ECO:0000256" key="7">
    <source>
        <dbReference type="ARBA" id="ARBA00023159"/>
    </source>
</evidence>
<keyword evidence="5 9" id="KW-0805">Transcription regulation</keyword>
<dbReference type="Proteomes" id="UP000019146">
    <property type="component" value="Chromosome 2"/>
</dbReference>
<gene>
    <name evidence="9" type="primary">flhC</name>
    <name evidence="10" type="ORF">K788_0000065</name>
</gene>
<keyword evidence="2 9" id="KW-0479">Metal-binding</keyword>
<dbReference type="GO" id="GO:0003677">
    <property type="term" value="F:DNA binding"/>
    <property type="evidence" value="ECO:0007669"/>
    <property type="project" value="UniProtKB-UniRule"/>
</dbReference>
<keyword evidence="7 9" id="KW-0010">Activator</keyword>
<feature type="binding site" evidence="9">
    <location>
        <position position="153"/>
    </location>
    <ligand>
        <name>Zn(2+)</name>
        <dbReference type="ChEBI" id="CHEBI:29105"/>
    </ligand>
</feature>
<evidence type="ECO:0000256" key="3">
    <source>
        <dbReference type="ARBA" id="ARBA00022795"/>
    </source>
</evidence>
<keyword evidence="10" id="KW-0966">Cell projection</keyword>
<feature type="binding site" evidence="9">
    <location>
        <position position="173"/>
    </location>
    <ligand>
        <name>Zn(2+)</name>
        <dbReference type="ChEBI" id="CHEBI:29105"/>
    </ligand>
</feature>
<dbReference type="GO" id="GO:0005737">
    <property type="term" value="C:cytoplasm"/>
    <property type="evidence" value="ECO:0007669"/>
    <property type="project" value="UniProtKB-SubCell"/>
</dbReference>
<comment type="subcellular location">
    <subcellularLocation>
        <location evidence="9">Cytoplasm</location>
    </subcellularLocation>
</comment>
<name>A0A0N7JVD8_9BURK</name>
<keyword evidence="8 9" id="KW-0804">Transcription</keyword>
<protein>
    <recommendedName>
        <fullName evidence="9">Flagellar transcriptional regulator FlhC</fullName>
    </recommendedName>
</protein>
<comment type="function">
    <text evidence="9">Functions in complex with FlhD as a master transcriptional regulator that regulates transcription of several flagellar and non-flagellar operons by binding to their promoter region. Activates expression of class 2 flagellar genes, including fliA, which is a flagellum-specific sigma factor that turns on the class 3 genes. Also regulates genes whose products function in a variety of physiological pathways.</text>
</comment>
<sequence>MKHPNQCLIRSKRNTDAAPKSLLNEAYQTQLAIGLIGHGARMQVLEAETTLSRDRLIRLYKELRGESPSKGMLPFSEDWFLTWRPNIHSSLFYAFYRFLLDTAKKDRVEAMTSAYELYLEHVSSTDDEVVLTFTRAWTLLRFAECDVLDTCRCTCCGGHYIVHAYSLKSHFVCGICRPPSRAGKRRSARVVDSPKDQGWEVCLKPGVSYSGMAAGELLEMTG</sequence>
<evidence type="ECO:0000313" key="10">
    <source>
        <dbReference type="EMBL" id="ALL68933.1"/>
    </source>
</evidence>
<dbReference type="Pfam" id="PF05280">
    <property type="entry name" value="FlhC"/>
    <property type="match status" value="1"/>
</dbReference>
<dbReference type="GO" id="GO:0008270">
    <property type="term" value="F:zinc ion binding"/>
    <property type="evidence" value="ECO:0007669"/>
    <property type="project" value="UniProtKB-UniRule"/>
</dbReference>
<keyword evidence="6 9" id="KW-0238">DNA-binding</keyword>
<accession>A0A0N7JVD8</accession>
<keyword evidence="4 9" id="KW-0862">Zinc</keyword>
<evidence type="ECO:0000313" key="11">
    <source>
        <dbReference type="Proteomes" id="UP000019146"/>
    </source>
</evidence>
<comment type="subunit">
    <text evidence="9">Heterohexamer composed of two FlhC and four FlhD subunits. Each FlhC binds a FlhD dimer, forming a heterotrimer, and a hexamer assembles by dimerization of two heterotrimers.</text>
</comment>
<dbReference type="AlphaFoldDB" id="A0A0N7JVD8"/>
<proteinExistence type="inferred from homology"/>
<dbReference type="KEGG" id="bcai:K788_0000065"/>
<evidence type="ECO:0000256" key="8">
    <source>
        <dbReference type="ARBA" id="ARBA00023163"/>
    </source>
</evidence>
<dbReference type="InterPro" id="IPR007944">
    <property type="entry name" value="FlhC"/>
</dbReference>
<dbReference type="GeneID" id="69972571"/>
<evidence type="ECO:0000256" key="1">
    <source>
        <dbReference type="ARBA" id="ARBA00022490"/>
    </source>
</evidence>
<dbReference type="GO" id="GO:0044781">
    <property type="term" value="P:bacterial-type flagellum organization"/>
    <property type="evidence" value="ECO:0007669"/>
    <property type="project" value="UniProtKB-KW"/>
</dbReference>
<evidence type="ECO:0000256" key="2">
    <source>
        <dbReference type="ARBA" id="ARBA00022723"/>
    </source>
</evidence>
<comment type="cofactor">
    <cofactor evidence="9">
        <name>Zn(2+)</name>
        <dbReference type="ChEBI" id="CHEBI:29105"/>
    </cofactor>
    <text evidence="9">Binds 1 zinc ion per subunit.</text>
</comment>
<keyword evidence="10" id="KW-0282">Flagellum</keyword>
<dbReference type="HAMAP" id="MF_01891">
    <property type="entry name" value="FhlC"/>
    <property type="match status" value="1"/>
</dbReference>
<evidence type="ECO:0000256" key="9">
    <source>
        <dbReference type="HAMAP-Rule" id="MF_01891"/>
    </source>
</evidence>
<dbReference type="GO" id="GO:1902208">
    <property type="term" value="P:regulation of bacterial-type flagellum assembly"/>
    <property type="evidence" value="ECO:0007669"/>
    <property type="project" value="UniProtKB-UniRule"/>
</dbReference>
<dbReference type="SUPFAM" id="SSF160930">
    <property type="entry name" value="FlhC-like"/>
    <property type="match status" value="1"/>
</dbReference>
<keyword evidence="3 9" id="KW-1005">Bacterial flagellum biogenesis</keyword>
<evidence type="ECO:0000256" key="4">
    <source>
        <dbReference type="ARBA" id="ARBA00022833"/>
    </source>
</evidence>
<dbReference type="GO" id="GO:0045893">
    <property type="term" value="P:positive regulation of DNA-templated transcription"/>
    <property type="evidence" value="ECO:0007669"/>
    <property type="project" value="InterPro"/>
</dbReference>
<dbReference type="NCBIfam" id="NF009365">
    <property type="entry name" value="PRK12722.1"/>
    <property type="match status" value="1"/>
</dbReference>
<keyword evidence="1 9" id="KW-0963">Cytoplasm</keyword>
<feature type="binding site" evidence="9">
    <location>
        <position position="176"/>
    </location>
    <ligand>
        <name>Zn(2+)</name>
        <dbReference type="ChEBI" id="CHEBI:29105"/>
    </ligand>
</feature>
<evidence type="ECO:0000256" key="5">
    <source>
        <dbReference type="ARBA" id="ARBA00023015"/>
    </source>
</evidence>
<keyword evidence="10" id="KW-0969">Cilium</keyword>
<evidence type="ECO:0000256" key="6">
    <source>
        <dbReference type="ARBA" id="ARBA00023125"/>
    </source>
</evidence>
<dbReference type="EMBL" id="CP012747">
    <property type="protein sequence ID" value="ALL68933.1"/>
    <property type="molecule type" value="Genomic_DNA"/>
</dbReference>
<organism evidence="10 11">
    <name type="scientific">Paraburkholderia caribensis MBA4</name>
    <dbReference type="NCBI Taxonomy" id="1323664"/>
    <lineage>
        <taxon>Bacteria</taxon>
        <taxon>Pseudomonadati</taxon>
        <taxon>Pseudomonadota</taxon>
        <taxon>Betaproteobacteria</taxon>
        <taxon>Burkholderiales</taxon>
        <taxon>Burkholderiaceae</taxon>
        <taxon>Paraburkholderia</taxon>
    </lineage>
</organism>
<dbReference type="RefSeq" id="WP_063791890.1">
    <property type="nucleotide sequence ID" value="NZ_CP012747.1"/>
</dbReference>
<reference evidence="10 11" key="1">
    <citation type="journal article" date="2014" name="Genome Announc.">
        <title>Draft Genome Sequence of the Haloacid-Degrading Burkholderia caribensis Strain MBA4.</title>
        <authorList>
            <person name="Pan Y."/>
            <person name="Kong K.F."/>
            <person name="Tsang J.S."/>
        </authorList>
    </citation>
    <scope>NUCLEOTIDE SEQUENCE [LARGE SCALE GENOMIC DNA]</scope>
    <source>
        <strain evidence="10 11">MBA4</strain>
    </source>
</reference>
<feature type="binding site" evidence="9">
    <location>
        <position position="156"/>
    </location>
    <ligand>
        <name>Zn(2+)</name>
        <dbReference type="ChEBI" id="CHEBI:29105"/>
    </ligand>
</feature>